<dbReference type="GO" id="GO:0005634">
    <property type="term" value="C:nucleus"/>
    <property type="evidence" value="ECO:0007669"/>
    <property type="project" value="TreeGrafter"/>
</dbReference>
<protein>
    <recommendedName>
        <fullName evidence="1">DDE-1 domain-containing protein</fullName>
    </recommendedName>
</protein>
<dbReference type="PANTHER" id="PTHR19303">
    <property type="entry name" value="TRANSPOSON"/>
    <property type="match status" value="1"/>
</dbReference>
<reference evidence="3 4" key="2">
    <citation type="submission" date="2024-07" db="EMBL/GenBank/DDBJ databases">
        <authorList>
            <person name="Akdeniz Z."/>
        </authorList>
    </citation>
    <scope>NUCLEOTIDE SEQUENCE [LARGE SCALE GENOMIC DNA]</scope>
</reference>
<dbReference type="InterPro" id="IPR050863">
    <property type="entry name" value="CenT-Element_Derived"/>
</dbReference>
<gene>
    <name evidence="2" type="ORF">HINF_LOCUS3742</name>
    <name evidence="3" type="ORF">HINF_LOCUS74371</name>
</gene>
<feature type="domain" description="DDE-1" evidence="1">
    <location>
        <begin position="293"/>
        <end position="477"/>
    </location>
</feature>
<organism evidence="2">
    <name type="scientific">Hexamita inflata</name>
    <dbReference type="NCBI Taxonomy" id="28002"/>
    <lineage>
        <taxon>Eukaryota</taxon>
        <taxon>Metamonada</taxon>
        <taxon>Diplomonadida</taxon>
        <taxon>Hexamitidae</taxon>
        <taxon>Hexamitinae</taxon>
        <taxon>Hexamita</taxon>
    </lineage>
</organism>
<evidence type="ECO:0000313" key="4">
    <source>
        <dbReference type="Proteomes" id="UP001642409"/>
    </source>
</evidence>
<comment type="caution">
    <text evidence="2">The sequence shown here is derived from an EMBL/GenBank/DDBJ whole genome shotgun (WGS) entry which is preliminary data.</text>
</comment>
<reference evidence="2" key="1">
    <citation type="submission" date="2023-06" db="EMBL/GenBank/DDBJ databases">
        <authorList>
            <person name="Kurt Z."/>
        </authorList>
    </citation>
    <scope>NUCLEOTIDE SEQUENCE</scope>
</reference>
<dbReference type="Pfam" id="PF03184">
    <property type="entry name" value="DDE_1"/>
    <property type="match status" value="1"/>
</dbReference>
<dbReference type="AlphaFoldDB" id="A0AA86NAK4"/>
<dbReference type="EMBL" id="CATOUU010000092">
    <property type="protein sequence ID" value="CAI9916097.1"/>
    <property type="molecule type" value="Genomic_DNA"/>
</dbReference>
<dbReference type="PANTHER" id="PTHR19303:SF73">
    <property type="entry name" value="PROTEIN PDC2"/>
    <property type="match status" value="1"/>
</dbReference>
<name>A0AA86NAK4_9EUKA</name>
<accession>A0AA86NAK4</accession>
<dbReference type="Proteomes" id="UP001642409">
    <property type="component" value="Unassembled WGS sequence"/>
</dbReference>
<sequence>MNFHESSSISKELSLRLQEADQSQGYYYSYTSTAANTCQAQVQNQQVQPASPAAPITQNRTQPVKVVNKKRFSFSYKLKKEVIKHYKVEFLACPCTAMINTVTYFALSNVKEHSVQNFLRKEYQNKILQANGEKILELDRIRTRKSTFPKIEEGLKQFFEANVCLNISDLRMQAELIKSSLPPDDKERKFEASNCYFQNFMARQNISLQVPCSKKTRLTPEQFVRVTGQYLQDVQDVVARFNLSPAQILNCDETSVCKMMCLPKFLGYINNKAQTGTAALKTVSIDTDYSRDNYTLMLTATGDGRLIKPFIIFKKADTLPLADKTFFDQLNQLPVDDPDAVCAFTNNSGWMTYQAMLLYLKNVILPYIKVHGDICLTLDNCSSHNINIILQNHYEQYLIWCQLTGQRDLNAEEFLTIISQQCHVVYVPKNTTPQNQVLDVSVNDPFKAYLRGIHHNYCLEQHRLIQYKDAPLGIIVPDKKVKIPKPNRQLCWEHVKKAISMIKPSVIIH</sequence>
<dbReference type="GO" id="GO:0003677">
    <property type="term" value="F:DNA binding"/>
    <property type="evidence" value="ECO:0007669"/>
    <property type="project" value="TreeGrafter"/>
</dbReference>
<proteinExistence type="predicted"/>
<dbReference type="InterPro" id="IPR004875">
    <property type="entry name" value="DDE_SF_endonuclease_dom"/>
</dbReference>
<dbReference type="EMBL" id="CAXDID020000631">
    <property type="protein sequence ID" value="CAL6107208.1"/>
    <property type="molecule type" value="Genomic_DNA"/>
</dbReference>
<keyword evidence="4" id="KW-1185">Reference proteome</keyword>
<evidence type="ECO:0000313" key="2">
    <source>
        <dbReference type="EMBL" id="CAI9916097.1"/>
    </source>
</evidence>
<evidence type="ECO:0000313" key="3">
    <source>
        <dbReference type="EMBL" id="CAL6107208.1"/>
    </source>
</evidence>
<evidence type="ECO:0000259" key="1">
    <source>
        <dbReference type="Pfam" id="PF03184"/>
    </source>
</evidence>